<dbReference type="Proteomes" id="UP000028547">
    <property type="component" value="Unassembled WGS sequence"/>
</dbReference>
<protein>
    <submittedName>
        <fullName evidence="2">Uncharacterized protein</fullName>
    </submittedName>
</protein>
<accession>A0A084SQI6</accession>
<reference evidence="2 3" key="1">
    <citation type="submission" date="2014-07" db="EMBL/GenBank/DDBJ databases">
        <title>Draft Genome Sequence of Gephyronic Acid Producer, Cystobacter violaceus Strain Cb vi76.</title>
        <authorList>
            <person name="Stevens D.C."/>
            <person name="Young J."/>
            <person name="Carmichael R."/>
            <person name="Tan J."/>
            <person name="Taylor R.E."/>
        </authorList>
    </citation>
    <scope>NUCLEOTIDE SEQUENCE [LARGE SCALE GENOMIC DNA]</scope>
    <source>
        <strain evidence="2 3">Cb vi76</strain>
    </source>
</reference>
<gene>
    <name evidence="2" type="ORF">Q664_26770</name>
</gene>
<feature type="region of interest" description="Disordered" evidence="1">
    <location>
        <begin position="33"/>
        <end position="60"/>
    </location>
</feature>
<evidence type="ECO:0000313" key="3">
    <source>
        <dbReference type="Proteomes" id="UP000028547"/>
    </source>
</evidence>
<proteinExistence type="predicted"/>
<organism evidence="2 3">
    <name type="scientific">Archangium violaceum Cb vi76</name>
    <dbReference type="NCBI Taxonomy" id="1406225"/>
    <lineage>
        <taxon>Bacteria</taxon>
        <taxon>Pseudomonadati</taxon>
        <taxon>Myxococcota</taxon>
        <taxon>Myxococcia</taxon>
        <taxon>Myxococcales</taxon>
        <taxon>Cystobacterineae</taxon>
        <taxon>Archangiaceae</taxon>
        <taxon>Archangium</taxon>
    </lineage>
</organism>
<comment type="caution">
    <text evidence="2">The sequence shown here is derived from an EMBL/GenBank/DDBJ whole genome shotgun (WGS) entry which is preliminary data.</text>
</comment>
<dbReference type="AlphaFoldDB" id="A0A084SQI6"/>
<evidence type="ECO:0000256" key="1">
    <source>
        <dbReference type="SAM" id="MobiDB-lite"/>
    </source>
</evidence>
<name>A0A084SQI6_9BACT</name>
<sequence>MLRRVTVRMASDMPARILPKAKVSIHATCNSGRTRGCSESPNCPSTTRSTRNVISEGMVP</sequence>
<dbReference type="EMBL" id="JPMI01000178">
    <property type="protein sequence ID" value="KFA90721.1"/>
    <property type="molecule type" value="Genomic_DNA"/>
</dbReference>
<feature type="compositionally biased region" description="Polar residues" evidence="1">
    <location>
        <begin position="33"/>
        <end position="53"/>
    </location>
</feature>
<evidence type="ECO:0000313" key="2">
    <source>
        <dbReference type="EMBL" id="KFA90721.1"/>
    </source>
</evidence>